<dbReference type="Proteomes" id="UP000321822">
    <property type="component" value="Unassembled WGS sequence"/>
</dbReference>
<feature type="region of interest" description="Disordered" evidence="1">
    <location>
        <begin position="580"/>
        <end position="604"/>
    </location>
</feature>
<keyword evidence="4" id="KW-1185">Reference proteome</keyword>
<organism evidence="3 4">
    <name type="scientific">Colwellia demingiae</name>
    <dbReference type="NCBI Taxonomy" id="89401"/>
    <lineage>
        <taxon>Bacteria</taxon>
        <taxon>Pseudomonadati</taxon>
        <taxon>Pseudomonadota</taxon>
        <taxon>Gammaproteobacteria</taxon>
        <taxon>Alteromonadales</taxon>
        <taxon>Colwelliaceae</taxon>
        <taxon>Colwellia</taxon>
    </lineage>
</organism>
<evidence type="ECO:0000256" key="2">
    <source>
        <dbReference type="SAM" id="Phobius"/>
    </source>
</evidence>
<dbReference type="AlphaFoldDB" id="A0A5C6QT60"/>
<dbReference type="InterPro" id="IPR008023">
    <property type="entry name" value="DUF748"/>
</dbReference>
<dbReference type="Pfam" id="PF05359">
    <property type="entry name" value="DUF748"/>
    <property type="match status" value="2"/>
</dbReference>
<dbReference type="EMBL" id="VOLT01000001">
    <property type="protein sequence ID" value="TWX72069.1"/>
    <property type="molecule type" value="Genomic_DNA"/>
</dbReference>
<accession>A0A5C6QT60</accession>
<keyword evidence="2" id="KW-0472">Membrane</keyword>
<dbReference type="GO" id="GO:0005886">
    <property type="term" value="C:plasma membrane"/>
    <property type="evidence" value="ECO:0007669"/>
    <property type="project" value="TreeGrafter"/>
</dbReference>
<dbReference type="OrthoDB" id="9757969at2"/>
<feature type="compositionally biased region" description="Basic and acidic residues" evidence="1">
    <location>
        <begin position="588"/>
        <end position="598"/>
    </location>
</feature>
<evidence type="ECO:0000313" key="4">
    <source>
        <dbReference type="Proteomes" id="UP000321822"/>
    </source>
</evidence>
<feature type="transmembrane region" description="Helical" evidence="2">
    <location>
        <begin position="21"/>
        <end position="43"/>
    </location>
</feature>
<keyword evidence="2" id="KW-1133">Transmembrane helix</keyword>
<proteinExistence type="predicted"/>
<reference evidence="3 4" key="1">
    <citation type="submission" date="2019-07" db="EMBL/GenBank/DDBJ databases">
        <title>Genomes of sea-ice associated Colwellia species.</title>
        <authorList>
            <person name="Bowman J.P."/>
        </authorList>
    </citation>
    <scope>NUCLEOTIDE SEQUENCE [LARGE SCALE GENOMIC DNA]</scope>
    <source>
        <strain evidence="3 4">ACAM 459</strain>
    </source>
</reference>
<comment type="caution">
    <text evidence="3">The sequence shown here is derived from an EMBL/GenBank/DDBJ whole genome shotgun (WGS) entry which is preliminary data.</text>
</comment>
<name>A0A5C6QT60_9GAMM</name>
<keyword evidence="2" id="KW-0812">Transmembrane</keyword>
<dbReference type="PANTHER" id="PTHR30441">
    <property type="entry name" value="DUF748 DOMAIN-CONTAINING PROTEIN"/>
    <property type="match status" value="1"/>
</dbReference>
<evidence type="ECO:0000313" key="3">
    <source>
        <dbReference type="EMBL" id="TWX72069.1"/>
    </source>
</evidence>
<sequence length="1014" mass="112079">MSFIMTFGQKFSLLNKRIKAIIYSGIVVLLYAITGFFILPLIVKPLIIDTVTEKLERQAQLDVIEFNPFTLSITLKGFSINGKHTDKLLGLDLLTVNLQAFPLLQKTISFDEIIINKPEVSVLILANGEFNFQDIILKNTAPESEVDSENTSDPAWILSIDKFRHNEGIINFSDLNRKIAYHHKIKEINVALDNFSTKAGDNNTHHVKAKTSQGTELNWNGKFSLSPLKSSGDISLVSQLHVISDYLQKKILFSISEGSLKVDSHYDFNFAGEEPQFTITNLIATISTLEIRRQEDNKKIITSDEIRLDLEQLSSSDKKIVINSISHKDSFIAINKNKSAKFDIEDLFVLQKLNHSVGSAKAVQTDNAIKSNTAVNPNEGKRDNWDLEIKVINTSNNNIVINDSSVSPTAIHDVTIKSLTIEHLKPFTNETALLSSNIGLNDQGIINVKGTIKPESKQLSLALDTEQISLKDFQPYINAIANMKILNGDLATNLTINIDAAKPTPLLDIKGDIKISSLNVIETTLNEEFLSWENLVLKDIQFNYPEQELTLAAIDINAPFLRLVINEGSTTNIQQLMKAEPTAAPNPEAKKVKSETKNEGSSTAQNFTADINKINIINGKLDFSDSSLTPKFSAGIYSLNGDITGLSSNEDSRAKIDLKGKVDKYAPVIIKGAVNPLSHDAFTDIDMLFKGIELTTFTPYSGKFAGYAIDKGKLSLGLNYKLSKNKLVAENNVTLDQLTLGDVVNSEEATSLPIKFALSMLKDSEGVIEFNLPIRGDIDNPDFKYSSLVWGALGNLITGIISSPFKALASLVEGDNDNFDHVTFTANSFELNEAEQGKLNSLAKALLQRPSLYIEIRGLSSNLIDHDEMAYAKILKQLQLAPRTLGGALTDDEKTSLITYYHSLNKQTEQAKQKEEASNQADVAATLTKAEQALEKEKFFNDAVKFILAETAVTDAEYLMLAKQRALQIQKHLIETAQVPTVNVFLLDSSIEIENKLANIEKSQITLPLSLKAK</sequence>
<dbReference type="GO" id="GO:0090313">
    <property type="term" value="P:regulation of protein targeting to membrane"/>
    <property type="evidence" value="ECO:0007669"/>
    <property type="project" value="TreeGrafter"/>
</dbReference>
<dbReference type="PANTHER" id="PTHR30441:SF8">
    <property type="entry name" value="DUF748 DOMAIN-CONTAINING PROTEIN"/>
    <property type="match status" value="1"/>
</dbReference>
<protein>
    <submittedName>
        <fullName evidence="3">DUF748 domain-containing protein</fullName>
    </submittedName>
</protein>
<gene>
    <name evidence="3" type="ORF">ESZ36_02225</name>
</gene>
<evidence type="ECO:0000256" key="1">
    <source>
        <dbReference type="SAM" id="MobiDB-lite"/>
    </source>
</evidence>
<dbReference type="RefSeq" id="WP_146782927.1">
    <property type="nucleotide sequence ID" value="NZ_VOLT01000001.1"/>
</dbReference>
<dbReference type="InterPro" id="IPR052894">
    <property type="entry name" value="AsmA-related"/>
</dbReference>